<dbReference type="AlphaFoldDB" id="K5WA33"/>
<feature type="non-terminal residue" evidence="1">
    <location>
        <position position="83"/>
    </location>
</feature>
<gene>
    <name evidence="1" type="ORF">PHACADRAFT_184569</name>
</gene>
<dbReference type="HOGENOM" id="CLU_2549245_0_0_1"/>
<dbReference type="OrthoDB" id="411524at2759"/>
<proteinExistence type="predicted"/>
<reference evidence="1 2" key="1">
    <citation type="journal article" date="2012" name="BMC Genomics">
        <title>Comparative genomics of the white-rot fungi, Phanerochaete carnosa and P. chrysosporium, to elucidate the genetic basis of the distinct wood types they colonize.</title>
        <authorList>
            <person name="Suzuki H."/>
            <person name="MacDonald J."/>
            <person name="Syed K."/>
            <person name="Salamov A."/>
            <person name="Hori C."/>
            <person name="Aerts A."/>
            <person name="Henrissat B."/>
            <person name="Wiebenga A."/>
            <person name="vanKuyk P.A."/>
            <person name="Barry K."/>
            <person name="Lindquist E."/>
            <person name="LaButti K."/>
            <person name="Lapidus A."/>
            <person name="Lucas S."/>
            <person name="Coutinho P."/>
            <person name="Gong Y."/>
            <person name="Samejima M."/>
            <person name="Mahadevan R."/>
            <person name="Abou-Zaid M."/>
            <person name="de Vries R.P."/>
            <person name="Igarashi K."/>
            <person name="Yadav J.S."/>
            <person name="Grigoriev I.V."/>
            <person name="Master E.R."/>
        </authorList>
    </citation>
    <scope>NUCLEOTIDE SEQUENCE [LARGE SCALE GENOMIC DNA]</scope>
    <source>
        <strain evidence="1 2">HHB-10118-sp</strain>
    </source>
</reference>
<dbReference type="EMBL" id="JH930472">
    <property type="protein sequence ID" value="EKM55804.1"/>
    <property type="molecule type" value="Genomic_DNA"/>
</dbReference>
<evidence type="ECO:0000313" key="2">
    <source>
        <dbReference type="Proteomes" id="UP000008370"/>
    </source>
</evidence>
<dbReference type="RefSeq" id="XP_007396120.1">
    <property type="nucleotide sequence ID" value="XM_007396058.1"/>
</dbReference>
<evidence type="ECO:0000313" key="1">
    <source>
        <dbReference type="EMBL" id="EKM55804.1"/>
    </source>
</evidence>
<organism evidence="1 2">
    <name type="scientific">Phanerochaete carnosa (strain HHB-10118-sp)</name>
    <name type="common">White-rot fungus</name>
    <name type="synonym">Peniophora carnosa</name>
    <dbReference type="NCBI Taxonomy" id="650164"/>
    <lineage>
        <taxon>Eukaryota</taxon>
        <taxon>Fungi</taxon>
        <taxon>Dikarya</taxon>
        <taxon>Basidiomycota</taxon>
        <taxon>Agaricomycotina</taxon>
        <taxon>Agaricomycetes</taxon>
        <taxon>Polyporales</taxon>
        <taxon>Phanerochaetaceae</taxon>
        <taxon>Phanerochaete</taxon>
    </lineage>
</organism>
<keyword evidence="2" id="KW-1185">Reference proteome</keyword>
<sequence length="83" mass="9417">MWSEASASEGVILIKSILMYASGPIHIHVICDEAAQKYLEKRLALVTRPRYNILIRFYRPSWQAMADRVEREGSISTIHSAGI</sequence>
<name>K5WA33_PHACS</name>
<protein>
    <submittedName>
        <fullName evidence="1">Uncharacterized protein</fullName>
    </submittedName>
</protein>
<dbReference type="InParanoid" id="K5WA33"/>
<dbReference type="GeneID" id="18910214"/>
<dbReference type="Proteomes" id="UP000008370">
    <property type="component" value="Unassembled WGS sequence"/>
</dbReference>
<accession>K5WA33</accession>
<dbReference type="KEGG" id="pco:PHACADRAFT_184569"/>